<proteinExistence type="predicted"/>
<dbReference type="AlphaFoldDB" id="A0AA44WM69"/>
<dbReference type="PROSITE" id="PS51257">
    <property type="entry name" value="PROKAR_LIPOPROTEIN"/>
    <property type="match status" value="1"/>
</dbReference>
<dbReference type="Proteomes" id="UP000236305">
    <property type="component" value="Unassembled WGS sequence"/>
</dbReference>
<gene>
    <name evidence="1" type="ORF">BJF96_g4307</name>
</gene>
<sequence length="75" mass="7992">MPQARILTHMSFVHPGKWQLVSAPTGGIAAACEPASCLQGKPANLPLWRWPWSWTSGTVKELVCSFVVGGVEGGC</sequence>
<protein>
    <submittedName>
        <fullName evidence="1">Uncharacterized protein</fullName>
    </submittedName>
</protein>
<comment type="caution">
    <text evidence="1">The sequence shown here is derived from an EMBL/GenBank/DDBJ whole genome shotgun (WGS) entry which is preliminary data.</text>
</comment>
<accession>A0AA44WM69</accession>
<evidence type="ECO:0000313" key="2">
    <source>
        <dbReference type="Proteomes" id="UP000236305"/>
    </source>
</evidence>
<reference evidence="1 2" key="1">
    <citation type="submission" date="2017-12" db="EMBL/GenBank/DDBJ databases">
        <title>Comparative genomics yields insights into virulence evolution of Verticillium dahliae.</title>
        <authorList>
            <person name="Fan R."/>
            <person name="Armitage A.D."/>
            <person name="Cascant-Lopez E."/>
            <person name="Sobczyk M."/>
            <person name="Cockerton H.M."/>
            <person name="Harrison R.J."/>
        </authorList>
    </citation>
    <scope>NUCLEOTIDE SEQUENCE [LARGE SCALE GENOMIC DNA]</scope>
    <source>
        <strain evidence="1 2">12008</strain>
    </source>
</reference>
<evidence type="ECO:0000313" key="1">
    <source>
        <dbReference type="EMBL" id="PNH32340.1"/>
    </source>
</evidence>
<dbReference type="EMBL" id="MPSH01000012">
    <property type="protein sequence ID" value="PNH32340.1"/>
    <property type="molecule type" value="Genomic_DNA"/>
</dbReference>
<organism evidence="1 2">
    <name type="scientific">Verticillium dahliae</name>
    <name type="common">Verticillium wilt</name>
    <dbReference type="NCBI Taxonomy" id="27337"/>
    <lineage>
        <taxon>Eukaryota</taxon>
        <taxon>Fungi</taxon>
        <taxon>Dikarya</taxon>
        <taxon>Ascomycota</taxon>
        <taxon>Pezizomycotina</taxon>
        <taxon>Sordariomycetes</taxon>
        <taxon>Hypocreomycetidae</taxon>
        <taxon>Glomerellales</taxon>
        <taxon>Plectosphaerellaceae</taxon>
        <taxon>Verticillium</taxon>
    </lineage>
</organism>
<name>A0AA44WM69_VERDA</name>